<name>A0A7J6IT34_COLFN</name>
<accession>A0A7J6IT34</accession>
<evidence type="ECO:0000313" key="1">
    <source>
        <dbReference type="EMBL" id="KAF4480285.1"/>
    </source>
</evidence>
<proteinExistence type="predicted"/>
<reference evidence="1 2" key="2">
    <citation type="submission" date="2020-04" db="EMBL/GenBank/DDBJ databases">
        <title>Genome sequencing and assembly of multiple isolates from the Colletotrichum gloeosporioides species complex.</title>
        <authorList>
            <person name="Gan P."/>
            <person name="Shirasu K."/>
        </authorList>
    </citation>
    <scope>NUCLEOTIDE SEQUENCE [LARGE SCALE GENOMIC DNA]</scope>
    <source>
        <strain evidence="1 2">Nara gc5</strain>
    </source>
</reference>
<reference evidence="1 2" key="1">
    <citation type="submission" date="2012-08" db="EMBL/GenBank/DDBJ databases">
        <authorList>
            <person name="Gan P.H.P."/>
            <person name="Ikeda K."/>
            <person name="Irieda H."/>
            <person name="Narusaka M."/>
            <person name="O'Connell R.J."/>
            <person name="Narusaka Y."/>
            <person name="Takano Y."/>
            <person name="Kubo Y."/>
            <person name="Shirasu K."/>
        </authorList>
    </citation>
    <scope>NUCLEOTIDE SEQUENCE [LARGE SCALE GENOMIC DNA]</scope>
    <source>
        <strain evidence="1 2">Nara gc5</strain>
    </source>
</reference>
<gene>
    <name evidence="1" type="ORF">CGGC5_v011126</name>
</gene>
<dbReference type="AlphaFoldDB" id="A0A7J6IT34"/>
<protein>
    <submittedName>
        <fullName evidence="1">Uncharacterized protein</fullName>
    </submittedName>
</protein>
<evidence type="ECO:0000313" key="2">
    <source>
        <dbReference type="Proteomes" id="UP000011096"/>
    </source>
</evidence>
<dbReference type="Proteomes" id="UP000011096">
    <property type="component" value="Unassembled WGS sequence"/>
</dbReference>
<keyword evidence="2" id="KW-1185">Reference proteome</keyword>
<dbReference type="EMBL" id="ANPB02000006">
    <property type="protein sequence ID" value="KAF4480285.1"/>
    <property type="molecule type" value="Genomic_DNA"/>
</dbReference>
<organism evidence="1 2">
    <name type="scientific">Colletotrichum fructicola (strain Nara gc5)</name>
    <name type="common">Anthracnose fungus</name>
    <name type="synonym">Colletotrichum gloeosporioides (strain Nara gc5)</name>
    <dbReference type="NCBI Taxonomy" id="1213859"/>
    <lineage>
        <taxon>Eukaryota</taxon>
        <taxon>Fungi</taxon>
        <taxon>Dikarya</taxon>
        <taxon>Ascomycota</taxon>
        <taxon>Pezizomycotina</taxon>
        <taxon>Sordariomycetes</taxon>
        <taxon>Hypocreomycetidae</taxon>
        <taxon>Glomerellales</taxon>
        <taxon>Glomerellaceae</taxon>
        <taxon>Colletotrichum</taxon>
        <taxon>Colletotrichum gloeosporioides species complex</taxon>
    </lineage>
</organism>
<comment type="caution">
    <text evidence="1">The sequence shown here is derived from an EMBL/GenBank/DDBJ whole genome shotgun (WGS) entry which is preliminary data.</text>
</comment>
<dbReference type="GeneID" id="43609932"/>
<dbReference type="RefSeq" id="XP_031877713.1">
    <property type="nucleotide sequence ID" value="XM_032025783.1"/>
</dbReference>
<sequence>MGWLNSPSAGLRLVRNYLVGVSARTNSRSSHPSIATTQNPLPYLRVLQEWDCGGTGAGQVVDVAVILLPSHLAIVARKAGPFAVLSR</sequence>
<dbReference type="InParanoid" id="A0A7J6IT34"/>